<sequence>MNEKTFYYLYPDGSVGERTVSGVDEVTHPEGVVLLSREEYETRLAEIQAQRDAEAEATRQAELEQKRADYEALIALGLPPATASRITGYYPPPEPEPDPLPDNDEQSAQELPAEGGDK</sequence>
<feature type="compositionally biased region" description="Acidic residues" evidence="2">
    <location>
        <begin position="95"/>
        <end position="107"/>
    </location>
</feature>
<dbReference type="RefSeq" id="WP_371239776.1">
    <property type="nucleotide sequence ID" value="NZ_JAHWZY010000019.1"/>
</dbReference>
<evidence type="ECO:0000313" key="4">
    <source>
        <dbReference type="Proteomes" id="UP001567537"/>
    </source>
</evidence>
<keyword evidence="4" id="KW-1185">Reference proteome</keyword>
<dbReference type="EMBL" id="JAHWZY010000019">
    <property type="protein sequence ID" value="MEZ3180828.1"/>
    <property type="molecule type" value="Genomic_DNA"/>
</dbReference>
<comment type="caution">
    <text evidence="3">The sequence shown here is derived from an EMBL/GenBank/DDBJ whole genome shotgun (WGS) entry which is preliminary data.</text>
</comment>
<proteinExistence type="predicted"/>
<feature type="coiled-coil region" evidence="1">
    <location>
        <begin position="37"/>
        <end position="64"/>
    </location>
</feature>
<accession>A0ABV4J1M5</accession>
<gene>
    <name evidence="3" type="ORF">KYY02_19670</name>
</gene>
<keyword evidence="1" id="KW-0175">Coiled coil</keyword>
<dbReference type="Proteomes" id="UP001567537">
    <property type="component" value="Unassembled WGS sequence"/>
</dbReference>
<protein>
    <submittedName>
        <fullName evidence="3">Uncharacterized protein</fullName>
    </submittedName>
</protein>
<organism evidence="3 4">
    <name type="scientific">Streptomyces pimonensis</name>
    <dbReference type="NCBI Taxonomy" id="2860288"/>
    <lineage>
        <taxon>Bacteria</taxon>
        <taxon>Bacillati</taxon>
        <taxon>Actinomycetota</taxon>
        <taxon>Actinomycetes</taxon>
        <taxon>Kitasatosporales</taxon>
        <taxon>Streptomycetaceae</taxon>
        <taxon>Streptomyces</taxon>
    </lineage>
</organism>
<evidence type="ECO:0000313" key="3">
    <source>
        <dbReference type="EMBL" id="MEZ3180828.1"/>
    </source>
</evidence>
<reference evidence="3 4" key="1">
    <citation type="journal article" date="2021" name="Res Sq">
        <title>Streptomyces Pimoensis sp. nov., Isolated From the Taklimakan Desert in Xinjiang, China.</title>
        <authorList>
            <person name="Zhang P."/>
            <person name="Luo X."/>
            <person name="Luo X."/>
            <person name="Liu Z."/>
            <person name="Xia Z."/>
            <person name="Wan C."/>
            <person name="zhang L."/>
        </authorList>
    </citation>
    <scope>NUCLEOTIDE SEQUENCE [LARGE SCALE GENOMIC DNA]</scope>
    <source>
        <strain evidence="3 4">TRM75549</strain>
    </source>
</reference>
<evidence type="ECO:0000256" key="2">
    <source>
        <dbReference type="SAM" id="MobiDB-lite"/>
    </source>
</evidence>
<feature type="region of interest" description="Disordered" evidence="2">
    <location>
        <begin position="81"/>
        <end position="118"/>
    </location>
</feature>
<evidence type="ECO:0000256" key="1">
    <source>
        <dbReference type="SAM" id="Coils"/>
    </source>
</evidence>
<name>A0ABV4J1M5_9ACTN</name>